<dbReference type="Gene3D" id="1.25.10.10">
    <property type="entry name" value="Leucine-rich Repeat Variant"/>
    <property type="match status" value="1"/>
</dbReference>
<dbReference type="PROSITE" id="PS50190">
    <property type="entry name" value="SEC7"/>
    <property type="match status" value="1"/>
</dbReference>
<evidence type="ECO:0000256" key="1">
    <source>
        <dbReference type="ARBA" id="ARBA00004496"/>
    </source>
</evidence>
<dbReference type="GO" id="GO:0005737">
    <property type="term" value="C:cytoplasm"/>
    <property type="evidence" value="ECO:0007669"/>
    <property type="project" value="UniProtKB-SubCell"/>
</dbReference>
<reference evidence="5" key="1">
    <citation type="submission" date="2006-10" db="EMBL/GenBank/DDBJ databases">
        <authorList>
            <person name="Amadeo P."/>
            <person name="Zhao Q."/>
            <person name="Wortman J."/>
            <person name="Fraser-Liggett C."/>
            <person name="Carlton J."/>
        </authorList>
    </citation>
    <scope>NUCLEOTIDE SEQUENCE</scope>
    <source>
        <strain evidence="5">G3</strain>
    </source>
</reference>
<dbReference type="InParanoid" id="A2F824"/>
<dbReference type="Gene3D" id="1.10.220.20">
    <property type="match status" value="1"/>
</dbReference>
<keyword evidence="3" id="KW-0175">Coiled coil</keyword>
<dbReference type="Proteomes" id="UP000001542">
    <property type="component" value="Unassembled WGS sequence"/>
</dbReference>
<dbReference type="KEGG" id="tva:4756759"/>
<dbReference type="Pfam" id="PF09324">
    <property type="entry name" value="Sec7-like_HDS"/>
    <property type="match status" value="1"/>
</dbReference>
<dbReference type="VEuPathDB" id="TrichDB:TVAG_321160"/>
<dbReference type="SUPFAM" id="SSF48371">
    <property type="entry name" value="ARM repeat"/>
    <property type="match status" value="2"/>
</dbReference>
<dbReference type="InterPro" id="IPR035999">
    <property type="entry name" value="Sec7_dom_sf"/>
</dbReference>
<dbReference type="FunCoup" id="A2F824">
    <property type="interactions" value="690"/>
</dbReference>
<dbReference type="InterPro" id="IPR023394">
    <property type="entry name" value="Sec7_C_sf"/>
</dbReference>
<organism evidence="5 6">
    <name type="scientific">Trichomonas vaginalis (strain ATCC PRA-98 / G3)</name>
    <dbReference type="NCBI Taxonomy" id="412133"/>
    <lineage>
        <taxon>Eukaryota</taxon>
        <taxon>Metamonada</taxon>
        <taxon>Parabasalia</taxon>
        <taxon>Trichomonadida</taxon>
        <taxon>Trichomonadidae</taxon>
        <taxon>Trichomonas</taxon>
    </lineage>
</organism>
<comment type="subcellular location">
    <subcellularLocation>
        <location evidence="1">Cytoplasm</location>
    </subcellularLocation>
</comment>
<name>A2F824_TRIV3</name>
<feature type="domain" description="SEC7" evidence="4">
    <location>
        <begin position="420"/>
        <end position="607"/>
    </location>
</feature>
<dbReference type="PANTHER" id="PTHR10663:SF375">
    <property type="entry name" value="LD29171P"/>
    <property type="match status" value="1"/>
</dbReference>
<evidence type="ECO:0000313" key="5">
    <source>
        <dbReference type="EMBL" id="EAX98956.1"/>
    </source>
</evidence>
<evidence type="ECO:0000313" key="6">
    <source>
        <dbReference type="Proteomes" id="UP000001542"/>
    </source>
</evidence>
<dbReference type="Gene3D" id="1.10.1000.11">
    <property type="entry name" value="Arf Nucleotide-binding Site Opener,domain 2"/>
    <property type="match status" value="1"/>
</dbReference>
<dbReference type="InterPro" id="IPR032691">
    <property type="entry name" value="Mon2/Sec7/BIG1-like_HUS"/>
</dbReference>
<dbReference type="VEuPathDB" id="TrichDB:TVAGG3_0383610"/>
<dbReference type="InterPro" id="IPR016024">
    <property type="entry name" value="ARM-type_fold"/>
</dbReference>
<dbReference type="PANTHER" id="PTHR10663">
    <property type="entry name" value="GUANYL-NUCLEOTIDE EXCHANGE FACTOR"/>
    <property type="match status" value="1"/>
</dbReference>
<protein>
    <submittedName>
        <fullName evidence="5">Sec7 domain containing protein</fullName>
    </submittedName>
</protein>
<dbReference type="GO" id="GO:0032012">
    <property type="term" value="P:regulation of ARF protein signal transduction"/>
    <property type="evidence" value="ECO:0007669"/>
    <property type="project" value="InterPro"/>
</dbReference>
<dbReference type="RefSeq" id="XP_001311886.1">
    <property type="nucleotide sequence ID" value="XM_001311885.1"/>
</dbReference>
<dbReference type="SUPFAM" id="SSF48425">
    <property type="entry name" value="Sec7 domain"/>
    <property type="match status" value="1"/>
</dbReference>
<reference evidence="5" key="2">
    <citation type="journal article" date="2007" name="Science">
        <title>Draft genome sequence of the sexually transmitted pathogen Trichomonas vaginalis.</title>
        <authorList>
            <person name="Carlton J.M."/>
            <person name="Hirt R.P."/>
            <person name="Silva J.C."/>
            <person name="Delcher A.L."/>
            <person name="Schatz M."/>
            <person name="Zhao Q."/>
            <person name="Wortman J.R."/>
            <person name="Bidwell S.L."/>
            <person name="Alsmark U.C.M."/>
            <person name="Besteiro S."/>
            <person name="Sicheritz-Ponten T."/>
            <person name="Noel C.J."/>
            <person name="Dacks J.B."/>
            <person name="Foster P.G."/>
            <person name="Simillion C."/>
            <person name="Van de Peer Y."/>
            <person name="Miranda-Saavedra D."/>
            <person name="Barton G.J."/>
            <person name="Westrop G.D."/>
            <person name="Mueller S."/>
            <person name="Dessi D."/>
            <person name="Fiori P.L."/>
            <person name="Ren Q."/>
            <person name="Paulsen I."/>
            <person name="Zhang H."/>
            <person name="Bastida-Corcuera F.D."/>
            <person name="Simoes-Barbosa A."/>
            <person name="Brown M.T."/>
            <person name="Hayes R.D."/>
            <person name="Mukherjee M."/>
            <person name="Okumura C.Y."/>
            <person name="Schneider R."/>
            <person name="Smith A.J."/>
            <person name="Vanacova S."/>
            <person name="Villalvazo M."/>
            <person name="Haas B.J."/>
            <person name="Pertea M."/>
            <person name="Feldblyum T.V."/>
            <person name="Utterback T.R."/>
            <person name="Shu C.L."/>
            <person name="Osoegawa K."/>
            <person name="de Jong P.J."/>
            <person name="Hrdy I."/>
            <person name="Horvathova L."/>
            <person name="Zubacova Z."/>
            <person name="Dolezal P."/>
            <person name="Malik S.B."/>
            <person name="Logsdon J.M. Jr."/>
            <person name="Henze K."/>
            <person name="Gupta A."/>
            <person name="Wang C.C."/>
            <person name="Dunne R.L."/>
            <person name="Upcroft J.A."/>
            <person name="Upcroft P."/>
            <person name="White O."/>
            <person name="Salzberg S.L."/>
            <person name="Tang P."/>
            <person name="Chiu C.-H."/>
            <person name="Lee Y.-S."/>
            <person name="Embley T.M."/>
            <person name="Coombs G.H."/>
            <person name="Mottram J.C."/>
            <person name="Tachezy J."/>
            <person name="Fraser-Liggett C.M."/>
            <person name="Johnson P.J."/>
        </authorList>
    </citation>
    <scope>NUCLEOTIDE SEQUENCE [LARGE SCALE GENOMIC DNA]</scope>
    <source>
        <strain evidence="5">G3</strain>
    </source>
</reference>
<evidence type="ECO:0000256" key="3">
    <source>
        <dbReference type="SAM" id="Coils"/>
    </source>
</evidence>
<dbReference type="InterPro" id="IPR011989">
    <property type="entry name" value="ARM-like"/>
</dbReference>
<sequence length="1318" mass="150050">MTSFLIIDQLEKSLLGLKKECGSFGKKNLKESIVKSLGNIESGKKNDSLIDLEVIINPYFIVLNEQHKDHIISVLSMITNLFQYAIPEISPSEELTKNVLRNMFSLFKQKKIITDEIKAKSAKVISCCIENPNVRASIHGDILSEIFNFLLDLQNTSPATAGEILSMTIQNLFHNYLALIEPAAKDGDEPVTVEDVAKQVIDRIINNYFGAPASAIDDVITIMRTFSHAIEKFELNEDTLRTCAEAILALLESNNPILETDTFARLLQEDIHVTLIGLSIDEHSSLIAITAKLIIIVWQRFHKLYLVGLNEVFDRGIATAMASPYPKTVVRAIKLFNELAKYPQILVDAYVNYDCDQTGFFKNVYKNLVEKIVNYAKPGQKDPAMQKASLTTTITTLEGLWNYFKEKSEKKAEKDDEGQIYLDAKKAKNVLEEGMRLFKTKEKKGLQFFKDHRICGQTPKEIADFFYNTPTLDPASIGQIIGGNTPESVQILHSFMDEFDFKGLTFEQAFRSFLSKFLIPGESQMIDRIMEQFGSKYFNDNPQMFSCAETVYVLAFSALMLHTDAHHPTLKKHMTLPEFIANNRGIDQGKDIPKDFLTDLYNGITSKKIFVSRDALPNSFLLSREQQAEMYRQQCHQALQSARTTANDAKGLVFHRAESHLLIGPMFQTVWQPILAALTMSFEMTDDAKLVDLILSGFTLCTHIASHCYVTEALQVLVDSFAKFTRLRSSALEDVKTKNILCTNSLILCAIEDHLYLKGAWDIVLGEVSALDTILDSQKYVCNMNKTDEIFLLSSELDRESIIDFVGSLCKVSSNELNSNPPRMFSLLKLSDIAYYNMNRPMYLWKEIWKIIGNHLSLQGSRDDLEVALTTIDILRQLARKFIPKQDQGSSISLQSHFLQPFCDILYQTRDHSMRELILECTQQLVDEHAPILMSGWDVVFQILTFSAMSEELKKHGFSIVEQIINKHMTAVIPYCVHLVAMISSFVISDQNAEISFEAMKLFLIISDSVPPTHVNSWESLLQSVGKCNQHPFFNVKQSAEEVLLNIIIDKGANKQLLGEQLWKFIIQHSFPELFEFSEDSNNEQIYKHNTELINKIIDEVAISHHDAIKPHLTLFVRFMNTFIESTNDGFSRSVVKALGKYVSQCHEDFEDEHIEELIQVLEKYSSKFGRLVIYIETISKMIITFTRSENFYQRISSIIDKAAKKAEEIKENVKSHRLLCAARNGYILALINHKEVEQTKDYLYHTLELYSEFQSVKDNDCWNKLMQSTLAAVADASNEIFDACMSSSIKLILDIVQTESPIVRKEIMRIIKRKLSK</sequence>
<dbReference type="SMR" id="A2F824"/>
<dbReference type="OrthoDB" id="18431at2759"/>
<dbReference type="EMBL" id="DS113656">
    <property type="protein sequence ID" value="EAX98956.1"/>
    <property type="molecule type" value="Genomic_DNA"/>
</dbReference>
<dbReference type="Pfam" id="PF12783">
    <property type="entry name" value="Sec7-like_HUS"/>
    <property type="match status" value="1"/>
</dbReference>
<dbReference type="CDD" id="cd00171">
    <property type="entry name" value="Sec7"/>
    <property type="match status" value="1"/>
</dbReference>
<evidence type="ECO:0000259" key="4">
    <source>
        <dbReference type="PROSITE" id="PS50190"/>
    </source>
</evidence>
<keyword evidence="2" id="KW-0963">Cytoplasm</keyword>
<accession>A2F824</accession>
<dbReference type="FunFam" id="1.10.1000.11:FF:000002">
    <property type="entry name" value="Cytohesin 1"/>
    <property type="match status" value="1"/>
</dbReference>
<dbReference type="InterPro" id="IPR015403">
    <property type="entry name" value="Mon2/Sec7/BIG1-like_HDS"/>
</dbReference>
<dbReference type="GO" id="GO:0005085">
    <property type="term" value="F:guanyl-nucleotide exchange factor activity"/>
    <property type="evidence" value="ECO:0000318"/>
    <property type="project" value="GO_Central"/>
</dbReference>
<dbReference type="SMART" id="SM00222">
    <property type="entry name" value="Sec7"/>
    <property type="match status" value="1"/>
</dbReference>
<dbReference type="InterPro" id="IPR000904">
    <property type="entry name" value="Sec7_dom"/>
</dbReference>
<keyword evidence="6" id="KW-1185">Reference proteome</keyword>
<evidence type="ECO:0000256" key="2">
    <source>
        <dbReference type="ARBA" id="ARBA00022490"/>
    </source>
</evidence>
<dbReference type="STRING" id="5722.A2F824"/>
<dbReference type="Pfam" id="PF01369">
    <property type="entry name" value="Sec7"/>
    <property type="match status" value="1"/>
</dbReference>
<proteinExistence type="predicted"/>
<gene>
    <name evidence="5" type="ORF">TVAG_321160</name>
</gene>
<dbReference type="eggNOG" id="KOG0929">
    <property type="taxonomic scope" value="Eukaryota"/>
</dbReference>
<feature type="coiled-coil region" evidence="3">
    <location>
        <begin position="1193"/>
        <end position="1220"/>
    </location>
</feature>